<dbReference type="SUPFAM" id="SSF159245">
    <property type="entry name" value="AttH-like"/>
    <property type="match status" value="1"/>
</dbReference>
<evidence type="ECO:0000313" key="1">
    <source>
        <dbReference type="EMBL" id="PJZ69734.1"/>
    </source>
</evidence>
<dbReference type="EMBL" id="NPDZ01000006">
    <property type="protein sequence ID" value="PJZ73051.1"/>
    <property type="molecule type" value="Genomic_DNA"/>
</dbReference>
<comment type="caution">
    <text evidence="2">The sequence shown here is derived from an EMBL/GenBank/DDBJ whole genome shotgun (WGS) entry which is preliminary data.</text>
</comment>
<keyword evidence="3" id="KW-1185">Reference proteome</keyword>
<gene>
    <name evidence="1" type="ORF">CH360_09055</name>
    <name evidence="2" type="ORF">CH373_11180</name>
</gene>
<accession>A0A2M9ZM18</accession>
<dbReference type="EMBL" id="NPDY01000007">
    <property type="protein sequence ID" value="PJZ69734.1"/>
    <property type="molecule type" value="Genomic_DNA"/>
</dbReference>
<dbReference type="RefSeq" id="WP_100713715.1">
    <property type="nucleotide sequence ID" value="NZ_NPDY01000007.1"/>
</dbReference>
<dbReference type="AlphaFoldDB" id="A0A2M9ZM18"/>
<reference evidence="3 4" key="1">
    <citation type="submission" date="2017-07" db="EMBL/GenBank/DDBJ databases">
        <title>Leptospira spp. isolated from tropical soils.</title>
        <authorList>
            <person name="Thibeaux R."/>
            <person name="Iraola G."/>
            <person name="Ferres I."/>
            <person name="Bierque E."/>
            <person name="Girault D."/>
            <person name="Soupe-Gilbert M.-E."/>
            <person name="Picardeau M."/>
            <person name="Goarant C."/>
        </authorList>
    </citation>
    <scope>NUCLEOTIDE SEQUENCE [LARGE SCALE GENOMIC DNA]</scope>
    <source>
        <strain evidence="2 4">FH1-B-B1</strain>
        <strain evidence="1 3">FH1-B-C1</strain>
    </source>
</reference>
<evidence type="ECO:0000313" key="4">
    <source>
        <dbReference type="Proteomes" id="UP000231990"/>
    </source>
</evidence>
<evidence type="ECO:0000313" key="2">
    <source>
        <dbReference type="EMBL" id="PJZ73051.1"/>
    </source>
</evidence>
<dbReference type="Proteomes" id="UP000231962">
    <property type="component" value="Unassembled WGS sequence"/>
</dbReference>
<evidence type="ECO:0008006" key="5">
    <source>
        <dbReference type="Google" id="ProtNLM"/>
    </source>
</evidence>
<evidence type="ECO:0000313" key="3">
    <source>
        <dbReference type="Proteomes" id="UP000231962"/>
    </source>
</evidence>
<protein>
    <recommendedName>
        <fullName evidence="5">Tocopherol cyclase</fullName>
    </recommendedName>
</protein>
<dbReference type="OrthoDB" id="333076at2"/>
<name>A0A2M9ZM18_9LEPT</name>
<proteinExistence type="predicted"/>
<dbReference type="Proteomes" id="UP000231990">
    <property type="component" value="Unassembled WGS sequence"/>
</dbReference>
<organism evidence="2 4">
    <name type="scientific">Leptospira perolatii</name>
    <dbReference type="NCBI Taxonomy" id="2023191"/>
    <lineage>
        <taxon>Bacteria</taxon>
        <taxon>Pseudomonadati</taxon>
        <taxon>Spirochaetota</taxon>
        <taxon>Spirochaetia</taxon>
        <taxon>Leptospirales</taxon>
        <taxon>Leptospiraceae</taxon>
        <taxon>Leptospira</taxon>
    </lineage>
</organism>
<sequence length="334" mass="37781">MQEIYSSFNDPRFRQNTESGHYESWFIRANHPALPQAFWIRYTIFCPKNRPKDAIGELWAIYFDGKSGQHTAAKSEFPIQECEFRSRPLFARIGNSSMTESEVIGNSQARPGSPKFEWNLKIEGGGKPLLLFPENLYEGGFPKAKVLVGSPSSRFTGRISVDGTEISILNWQGSQNHNWGPKHTDQYAWGQVAGFDSDSGAFLELATAQIKIGPFWTPPLTPIVFRFKEKEYRLNKIIECFGRADYHYFEWNFKASTPDILIEGKIHANPSDFVCLKYNNPPGGWKYCLNTKIARSEILVTLKGETSPQRLVSKNSAAFEILTSDSKHGLIPAV</sequence>